<reference evidence="1 2" key="1">
    <citation type="submission" date="2023-11" db="EMBL/GenBank/DDBJ databases">
        <authorList>
            <person name="Val-Calvo J."/>
            <person name="Scortti M."/>
            <person name="Vazquez-Boland J."/>
        </authorList>
    </citation>
    <scope>NUCLEOTIDE SEQUENCE [LARGE SCALE GENOMIC DNA]</scope>
    <source>
        <strain evidence="1 2">PAM 2766</strain>
    </source>
</reference>
<organism evidence="1 2">
    <name type="scientific">Rhodococcus parequi</name>
    <dbReference type="NCBI Taxonomy" id="3137122"/>
    <lineage>
        <taxon>Bacteria</taxon>
        <taxon>Bacillati</taxon>
        <taxon>Actinomycetota</taxon>
        <taxon>Actinomycetes</taxon>
        <taxon>Mycobacteriales</taxon>
        <taxon>Nocardiaceae</taxon>
        <taxon>Rhodococcus</taxon>
    </lineage>
</organism>
<proteinExistence type="predicted"/>
<protein>
    <submittedName>
        <fullName evidence="1">Uncharacterized protein</fullName>
    </submittedName>
</protein>
<evidence type="ECO:0000313" key="2">
    <source>
        <dbReference type="Proteomes" id="UP001629745"/>
    </source>
</evidence>
<gene>
    <name evidence="1" type="ORF">ABEU20_000674</name>
</gene>
<keyword evidence="2" id="KW-1185">Reference proteome</keyword>
<accession>A0ABW9FBJ6</accession>
<evidence type="ECO:0000313" key="1">
    <source>
        <dbReference type="EMBL" id="MFM1722126.1"/>
    </source>
</evidence>
<dbReference type="Proteomes" id="UP001629745">
    <property type="component" value="Unassembled WGS sequence"/>
</dbReference>
<dbReference type="RefSeq" id="WP_420162709.1">
    <property type="nucleotide sequence ID" value="NZ_JBDLNV010000001.1"/>
</dbReference>
<name>A0ABW9FBJ6_9NOCA</name>
<sequence>MDILFWLYDLFNGGALTPFSGSVSGSMQWTAGSLEGLVGSLEGLGS</sequence>
<dbReference type="EMBL" id="JBDLNV010000001">
    <property type="protein sequence ID" value="MFM1722126.1"/>
    <property type="molecule type" value="Genomic_DNA"/>
</dbReference>
<comment type="caution">
    <text evidence="1">The sequence shown here is derived from an EMBL/GenBank/DDBJ whole genome shotgun (WGS) entry which is preliminary data.</text>
</comment>